<dbReference type="RefSeq" id="XP_024712089.1">
    <property type="nucleotide sequence ID" value="XM_024859707.1"/>
</dbReference>
<dbReference type="EMBL" id="PYFQ01000014">
    <property type="protein sequence ID" value="PSK35598.1"/>
    <property type="molecule type" value="Genomic_DNA"/>
</dbReference>
<sequence length="126" mass="14455">MQESKTKLSLPAYILVALTLTLSVAKSFDVWDGPDKQHHKCTPWYSLFFLMFTVYSKAVEIDLAQRRRMRIQGLFLAVISWVDVVNLWHATGASWTYWANRTAAMVAHTSSMGVAMHNFLETGWAW</sequence>
<reference evidence="2 3" key="1">
    <citation type="submission" date="2018-03" db="EMBL/GenBank/DDBJ databases">
        <title>Candida pseudohaemulonii genome assembly and annotation.</title>
        <authorList>
            <person name="Munoz J.F."/>
            <person name="Gade L.G."/>
            <person name="Chow N.A."/>
            <person name="Litvintseva A.P."/>
            <person name="Loparev V.N."/>
            <person name="Cuomo C.A."/>
        </authorList>
    </citation>
    <scope>NUCLEOTIDE SEQUENCE [LARGE SCALE GENOMIC DNA]</scope>
    <source>
        <strain evidence="2 3">B12108</strain>
    </source>
</reference>
<feature type="transmembrane region" description="Helical" evidence="1">
    <location>
        <begin position="71"/>
        <end position="90"/>
    </location>
</feature>
<comment type="caution">
    <text evidence="2">The sequence shown here is derived from an EMBL/GenBank/DDBJ whole genome shotgun (WGS) entry which is preliminary data.</text>
</comment>
<accession>A0A2P7YI05</accession>
<evidence type="ECO:0000313" key="2">
    <source>
        <dbReference type="EMBL" id="PSK35598.1"/>
    </source>
</evidence>
<dbReference type="GeneID" id="36567774"/>
<organism evidence="2 3">
    <name type="scientific">Candidozyma pseudohaemuli</name>
    <dbReference type="NCBI Taxonomy" id="418784"/>
    <lineage>
        <taxon>Eukaryota</taxon>
        <taxon>Fungi</taxon>
        <taxon>Dikarya</taxon>
        <taxon>Ascomycota</taxon>
        <taxon>Saccharomycotina</taxon>
        <taxon>Pichiomycetes</taxon>
        <taxon>Metschnikowiaceae</taxon>
        <taxon>Candidozyma</taxon>
    </lineage>
</organism>
<dbReference type="VEuPathDB" id="FungiDB:C7M61_004387"/>
<name>A0A2P7YI05_9ASCO</name>
<proteinExistence type="predicted"/>
<gene>
    <name evidence="2" type="ORF">C7M61_004387</name>
</gene>
<evidence type="ECO:0000256" key="1">
    <source>
        <dbReference type="SAM" id="Phobius"/>
    </source>
</evidence>
<keyword evidence="1" id="KW-0812">Transmembrane</keyword>
<dbReference type="Proteomes" id="UP000241107">
    <property type="component" value="Unassembled WGS sequence"/>
</dbReference>
<dbReference type="OrthoDB" id="10444743at2759"/>
<keyword evidence="3" id="KW-1185">Reference proteome</keyword>
<feature type="transmembrane region" description="Helical" evidence="1">
    <location>
        <begin position="43"/>
        <end position="59"/>
    </location>
</feature>
<evidence type="ECO:0000313" key="3">
    <source>
        <dbReference type="Proteomes" id="UP000241107"/>
    </source>
</evidence>
<dbReference type="AlphaFoldDB" id="A0A2P7YI05"/>
<protein>
    <submittedName>
        <fullName evidence="2">Uncharacterized protein</fullName>
    </submittedName>
</protein>
<keyword evidence="1" id="KW-1133">Transmembrane helix</keyword>
<keyword evidence="1" id="KW-0472">Membrane</keyword>